<protein>
    <submittedName>
        <fullName evidence="1">Uncharacterized protein</fullName>
    </submittedName>
</protein>
<dbReference type="EMBL" id="JACAPU010000006">
    <property type="protein sequence ID" value="NWB45822.1"/>
    <property type="molecule type" value="Genomic_DNA"/>
</dbReference>
<evidence type="ECO:0000313" key="2">
    <source>
        <dbReference type="Proteomes" id="UP000582981"/>
    </source>
</evidence>
<dbReference type="AlphaFoldDB" id="A0A7Y8BJF6"/>
<gene>
    <name evidence="1" type="ORF">HX829_04885</name>
</gene>
<organism evidence="1 2">
    <name type="scientific">Pseudomonas gingeri</name>
    <dbReference type="NCBI Taxonomy" id="117681"/>
    <lineage>
        <taxon>Bacteria</taxon>
        <taxon>Pseudomonadati</taxon>
        <taxon>Pseudomonadota</taxon>
        <taxon>Gammaproteobacteria</taxon>
        <taxon>Pseudomonadales</taxon>
        <taxon>Pseudomonadaceae</taxon>
        <taxon>Pseudomonas</taxon>
    </lineage>
</organism>
<reference evidence="1 2" key="1">
    <citation type="submission" date="2020-04" db="EMBL/GenBank/DDBJ databases">
        <title>Molecular characterization of pseudomonads from Agaricus bisporus reveal novel blotch 2 pathogens in Western Europe.</title>
        <authorList>
            <person name="Taparia T."/>
            <person name="Krijger M."/>
            <person name="Haynes E."/>
            <person name="Elpinstone J.G."/>
            <person name="Noble R."/>
            <person name="Van Der Wolf J."/>
        </authorList>
    </citation>
    <scope>NUCLEOTIDE SEQUENCE [LARGE SCALE GENOMIC DNA]</scope>
    <source>
        <strain evidence="1 2">F1001</strain>
    </source>
</reference>
<proteinExistence type="predicted"/>
<dbReference type="RefSeq" id="WP_177143478.1">
    <property type="nucleotide sequence ID" value="NZ_JACAPU010000006.1"/>
</dbReference>
<evidence type="ECO:0000313" key="1">
    <source>
        <dbReference type="EMBL" id="NWB45822.1"/>
    </source>
</evidence>
<accession>A0A7Y8BJF6</accession>
<dbReference type="Proteomes" id="UP000582981">
    <property type="component" value="Unassembled WGS sequence"/>
</dbReference>
<name>A0A7Y8BJF6_9PSED</name>
<comment type="caution">
    <text evidence="1">The sequence shown here is derived from an EMBL/GenBank/DDBJ whole genome shotgun (WGS) entry which is preliminary data.</text>
</comment>
<sequence>MSQFKGAWPSTSNPYEVLETMTLRFSYVWLLPLLEKPYESVQLDLSAALSALEIKRPLPVEISLHELLVTALESDSEYWPQLAIKWLDEGFPVDHNLSELLLQCSSRKTLSQSIRHKAFGFARRWQKLNDHAQHPG</sequence>